<sequence>MELFSIKQVLGFGIFVEWLDYSASDSIIEAKTSQNERELWLFGRLHLVVSKERAYA</sequence>
<organism evidence="1 2">
    <name type="scientific">Methylophaga sulfidovorans</name>
    <dbReference type="NCBI Taxonomy" id="45496"/>
    <lineage>
        <taxon>Bacteria</taxon>
        <taxon>Pseudomonadati</taxon>
        <taxon>Pseudomonadota</taxon>
        <taxon>Gammaproteobacteria</taxon>
        <taxon>Thiotrichales</taxon>
        <taxon>Piscirickettsiaceae</taxon>
        <taxon>Methylophaga</taxon>
    </lineage>
</organism>
<dbReference type="Proteomes" id="UP000198924">
    <property type="component" value="Unassembled WGS sequence"/>
</dbReference>
<accession>A0A1I4BSI1</accession>
<dbReference type="AlphaFoldDB" id="A0A1I4BSI1"/>
<proteinExistence type="predicted"/>
<evidence type="ECO:0000313" key="2">
    <source>
        <dbReference type="Proteomes" id="UP000198924"/>
    </source>
</evidence>
<evidence type="ECO:0000313" key="1">
    <source>
        <dbReference type="EMBL" id="SFK70956.1"/>
    </source>
</evidence>
<protein>
    <submittedName>
        <fullName evidence="1">Uncharacterized protein</fullName>
    </submittedName>
</protein>
<keyword evidence="2" id="KW-1185">Reference proteome</keyword>
<name>A0A1I4BSI1_9GAMM</name>
<reference evidence="2" key="1">
    <citation type="submission" date="2016-10" db="EMBL/GenBank/DDBJ databases">
        <authorList>
            <person name="Varghese N."/>
            <person name="Submissions S."/>
        </authorList>
    </citation>
    <scope>NUCLEOTIDE SEQUENCE [LARGE SCALE GENOMIC DNA]</scope>
    <source>
        <strain evidence="2">DSM 11578</strain>
    </source>
</reference>
<gene>
    <name evidence="1" type="ORF">SAMN04488079_12049</name>
</gene>
<dbReference type="EMBL" id="FOSH01000020">
    <property type="protein sequence ID" value="SFK70956.1"/>
    <property type="molecule type" value="Genomic_DNA"/>
</dbReference>